<dbReference type="Proteomes" id="UP000030101">
    <property type="component" value="Unassembled WGS sequence"/>
</dbReference>
<name>A0ABR4XLZ7_9PORP</name>
<evidence type="ECO:0000313" key="2">
    <source>
        <dbReference type="EMBL" id="KGN92972.1"/>
    </source>
</evidence>
<reference evidence="2 3" key="1">
    <citation type="submission" date="2014-08" db="EMBL/GenBank/DDBJ databases">
        <title>Porphyromonas canoris strain:OH2762 Genome sequencing.</title>
        <authorList>
            <person name="Wallis C."/>
            <person name="Deusch O."/>
            <person name="O'Flynn C."/>
            <person name="Davis I."/>
            <person name="Jospin G."/>
            <person name="Darling A.E."/>
            <person name="Coil D.A."/>
            <person name="Alexiev A."/>
            <person name="Horsfall A."/>
            <person name="Kirkwood N."/>
            <person name="Harris S."/>
            <person name="Eisen J.A."/>
        </authorList>
    </citation>
    <scope>NUCLEOTIDE SEQUENCE [LARGE SCALE GENOMIC DNA]</scope>
    <source>
        <strain evidence="3">COT-108 OH2762</strain>
    </source>
</reference>
<sequence length="336" mass="38873">MLKRYIGLAIVFLLIASCGKTNKSHESEQTTQEDVVKEDSIQVYTEEDHTPTNEYMVTMAVGSDDGKQFIAQNNGKGSSFFKHFTHSIYEGKTYPIRFVKMKRQHPGDNGRETTQNFYYMSGALFETTKNFIKVDEYEWVYALLCNDAFMRDFELVNVKTEEREGSSSLAEVWEDLTSAERKVKNVFEEEYERRIKGISCYQSIREKGIYFYAMQFEVEMGQALGVIAIETPDGFAVLEEHRSYDEVSTWRVDDEGCYYPKYVVECFLKKSDNTLVFLLKDGGAEGINFDMWTIEGDEIVPYVLNKKAVDPNRSKANEDEEEQENRASWSFYTAPL</sequence>
<feature type="compositionally biased region" description="Polar residues" evidence="1">
    <location>
        <begin position="326"/>
        <end position="336"/>
    </location>
</feature>
<proteinExistence type="predicted"/>
<organism evidence="2 3">
    <name type="scientific">Porphyromonas canoris</name>
    <dbReference type="NCBI Taxonomy" id="36875"/>
    <lineage>
        <taxon>Bacteria</taxon>
        <taxon>Pseudomonadati</taxon>
        <taxon>Bacteroidota</taxon>
        <taxon>Bacteroidia</taxon>
        <taxon>Bacteroidales</taxon>
        <taxon>Porphyromonadaceae</taxon>
        <taxon>Porphyromonas</taxon>
    </lineage>
</organism>
<comment type="caution">
    <text evidence="2">The sequence shown here is derived from an EMBL/GenBank/DDBJ whole genome shotgun (WGS) entry which is preliminary data.</text>
</comment>
<protein>
    <recommendedName>
        <fullName evidence="4">Lipoprotein</fullName>
    </recommendedName>
</protein>
<dbReference type="EMBL" id="JQZV01000006">
    <property type="protein sequence ID" value="KGN92972.1"/>
    <property type="molecule type" value="Genomic_DNA"/>
</dbReference>
<gene>
    <name evidence="2" type="ORF">HQ43_03630</name>
</gene>
<evidence type="ECO:0000313" key="3">
    <source>
        <dbReference type="Proteomes" id="UP000030101"/>
    </source>
</evidence>
<feature type="region of interest" description="Disordered" evidence="1">
    <location>
        <begin position="311"/>
        <end position="336"/>
    </location>
</feature>
<accession>A0ABR4XLZ7</accession>
<evidence type="ECO:0000256" key="1">
    <source>
        <dbReference type="SAM" id="MobiDB-lite"/>
    </source>
</evidence>
<keyword evidence="3" id="KW-1185">Reference proteome</keyword>
<dbReference type="RefSeq" id="WP_036789683.1">
    <property type="nucleotide sequence ID" value="NZ_JQZV01000006.1"/>
</dbReference>
<dbReference type="PROSITE" id="PS51257">
    <property type="entry name" value="PROKAR_LIPOPROTEIN"/>
    <property type="match status" value="1"/>
</dbReference>
<evidence type="ECO:0008006" key="4">
    <source>
        <dbReference type="Google" id="ProtNLM"/>
    </source>
</evidence>